<dbReference type="PRINTS" id="PR00040">
    <property type="entry name" value="HTHMERR"/>
</dbReference>
<sequence length="150" mass="17003">MRIGELAKLSGLTASRIRFYEAAGLILAVERQSNGYRDYPPEAVWILEIIASAQSAGFSLDQIRHLLPLGSGNWQHDELLDALKRKVAEIEDMQKRLKQNKAHLLAAIRNIENRPEDMTCSARTKWVLDRLREEGAVVPARDKTRRRAAS</sequence>
<dbReference type="SMART" id="SM00422">
    <property type="entry name" value="HTH_MERR"/>
    <property type="match status" value="1"/>
</dbReference>
<dbReference type="InterPro" id="IPR000551">
    <property type="entry name" value="MerR-type_HTH_dom"/>
</dbReference>
<name>A0A375GDD4_9BURK</name>
<evidence type="ECO:0000313" key="6">
    <source>
        <dbReference type="Proteomes" id="UP000257139"/>
    </source>
</evidence>
<evidence type="ECO:0000259" key="4">
    <source>
        <dbReference type="PROSITE" id="PS50937"/>
    </source>
</evidence>
<keyword evidence="1" id="KW-0805">Transcription regulation</keyword>
<evidence type="ECO:0000256" key="1">
    <source>
        <dbReference type="ARBA" id="ARBA00023015"/>
    </source>
</evidence>
<dbReference type="InterPro" id="IPR047057">
    <property type="entry name" value="MerR_fam"/>
</dbReference>
<dbReference type="AlphaFoldDB" id="A0A375GDD4"/>
<reference evidence="5 6" key="1">
    <citation type="submission" date="2018-01" db="EMBL/GenBank/DDBJ databases">
        <authorList>
            <person name="Clerissi C."/>
        </authorList>
    </citation>
    <scope>NUCLEOTIDE SEQUENCE [LARGE SCALE GENOMIC DNA]</scope>
    <source>
        <strain evidence="5">Cupriavidus taiwanensis STM 6021</strain>
    </source>
</reference>
<feature type="domain" description="HTH merR-type" evidence="4">
    <location>
        <begin position="1"/>
        <end position="69"/>
    </location>
</feature>
<keyword evidence="3" id="KW-0804">Transcription</keyword>
<dbReference type="GeneID" id="29764798"/>
<dbReference type="Gene3D" id="1.10.1660.10">
    <property type="match status" value="1"/>
</dbReference>
<evidence type="ECO:0000256" key="2">
    <source>
        <dbReference type="ARBA" id="ARBA00023125"/>
    </source>
</evidence>
<evidence type="ECO:0000313" key="5">
    <source>
        <dbReference type="EMBL" id="SPC22513.1"/>
    </source>
</evidence>
<dbReference type="GO" id="GO:0003700">
    <property type="term" value="F:DNA-binding transcription factor activity"/>
    <property type="evidence" value="ECO:0007669"/>
    <property type="project" value="InterPro"/>
</dbReference>
<accession>A0A375GDD4</accession>
<evidence type="ECO:0000256" key="3">
    <source>
        <dbReference type="ARBA" id="ARBA00023163"/>
    </source>
</evidence>
<protein>
    <submittedName>
        <fullName evidence="5">Putative transcriptional regulator, MerR family domain</fullName>
    </submittedName>
</protein>
<dbReference type="PANTHER" id="PTHR30204:SF94">
    <property type="entry name" value="HEAVY METAL-DEPENDENT TRANSCRIPTIONAL REGULATOR HI_0293-RELATED"/>
    <property type="match status" value="1"/>
</dbReference>
<dbReference type="EMBL" id="LT978514">
    <property type="protein sequence ID" value="SPC22513.1"/>
    <property type="molecule type" value="Genomic_DNA"/>
</dbReference>
<dbReference type="RefSeq" id="WP_012355306.1">
    <property type="nucleotide sequence ID" value="NZ_CBCRZP010000006.1"/>
</dbReference>
<gene>
    <name evidence="5" type="ORF">CBM2594_B30363</name>
</gene>
<dbReference type="Proteomes" id="UP000257139">
    <property type="component" value="Chromosome CBM2594_b"/>
</dbReference>
<dbReference type="SUPFAM" id="SSF46955">
    <property type="entry name" value="Putative DNA-binding domain"/>
    <property type="match status" value="1"/>
</dbReference>
<dbReference type="GO" id="GO:0003677">
    <property type="term" value="F:DNA binding"/>
    <property type="evidence" value="ECO:0007669"/>
    <property type="project" value="UniProtKB-KW"/>
</dbReference>
<dbReference type="OMA" id="IRQLMPM"/>
<dbReference type="Pfam" id="PF13411">
    <property type="entry name" value="MerR_1"/>
    <property type="match status" value="1"/>
</dbReference>
<dbReference type="PROSITE" id="PS50937">
    <property type="entry name" value="HTH_MERR_2"/>
    <property type="match status" value="1"/>
</dbReference>
<organism evidence="5 6">
    <name type="scientific">Cupriavidus taiwanensis</name>
    <dbReference type="NCBI Taxonomy" id="164546"/>
    <lineage>
        <taxon>Bacteria</taxon>
        <taxon>Pseudomonadati</taxon>
        <taxon>Pseudomonadota</taxon>
        <taxon>Betaproteobacteria</taxon>
        <taxon>Burkholderiales</taxon>
        <taxon>Burkholderiaceae</taxon>
        <taxon>Cupriavidus</taxon>
    </lineage>
</organism>
<proteinExistence type="predicted"/>
<keyword evidence="2" id="KW-0238">DNA-binding</keyword>
<dbReference type="PANTHER" id="PTHR30204">
    <property type="entry name" value="REDOX-CYCLING DRUG-SENSING TRANSCRIPTIONAL ACTIVATOR SOXR"/>
    <property type="match status" value="1"/>
</dbReference>
<dbReference type="InterPro" id="IPR009061">
    <property type="entry name" value="DNA-bd_dom_put_sf"/>
</dbReference>
<dbReference type="PROSITE" id="PS00552">
    <property type="entry name" value="HTH_MERR_1"/>
    <property type="match status" value="1"/>
</dbReference>